<dbReference type="SUPFAM" id="SSF109604">
    <property type="entry name" value="HD-domain/PDEase-like"/>
    <property type="match status" value="1"/>
</dbReference>
<dbReference type="OrthoDB" id="9803619at2"/>
<dbReference type="InterPro" id="IPR006674">
    <property type="entry name" value="HD_domain"/>
</dbReference>
<dbReference type="InterPro" id="IPR003607">
    <property type="entry name" value="HD/PDEase_dom"/>
</dbReference>
<dbReference type="NCBIfam" id="NF002327">
    <property type="entry name" value="PRK01286.1-2"/>
    <property type="match status" value="1"/>
</dbReference>
<gene>
    <name evidence="3" type="ORF">F8154_01715</name>
</gene>
<dbReference type="EMBL" id="WBZC01000004">
    <property type="protein sequence ID" value="KAB3538633.1"/>
    <property type="molecule type" value="Genomic_DNA"/>
</dbReference>
<evidence type="ECO:0000313" key="4">
    <source>
        <dbReference type="Proteomes" id="UP000432715"/>
    </source>
</evidence>
<proteinExistence type="predicted"/>
<dbReference type="InterPro" id="IPR051094">
    <property type="entry name" value="Diverse_Catalytic_Enzymes"/>
</dbReference>
<dbReference type="PROSITE" id="PS51831">
    <property type="entry name" value="HD"/>
    <property type="match status" value="1"/>
</dbReference>
<feature type="domain" description="HD" evidence="2">
    <location>
        <begin position="76"/>
        <end position="186"/>
    </location>
</feature>
<reference evidence="3 4" key="1">
    <citation type="submission" date="2019-10" db="EMBL/GenBank/DDBJ databases">
        <title>Alkaliphilus serpentinus sp. nov. and Alkaliphilus pronyensis sp. nov., two novel anaerobic alkaliphilic species isolated from the serpentinized-hosted hydrothermal field of the Prony Bay (New Caledonia).</title>
        <authorList>
            <person name="Postec A."/>
        </authorList>
    </citation>
    <scope>NUCLEOTIDE SEQUENCE [LARGE SCALE GENOMIC DNA]</scope>
    <source>
        <strain evidence="3 4">LacV</strain>
    </source>
</reference>
<dbReference type="InterPro" id="IPR026875">
    <property type="entry name" value="PHydrolase_assoc_dom"/>
</dbReference>
<accession>A0A6I0FKH7</accession>
<dbReference type="Gene3D" id="1.10.3210.10">
    <property type="entry name" value="Hypothetical protein af1432"/>
    <property type="match status" value="1"/>
</dbReference>
<organism evidence="3 4">
    <name type="scientific">Alkaliphilus pronyensis</name>
    <dbReference type="NCBI Taxonomy" id="1482732"/>
    <lineage>
        <taxon>Bacteria</taxon>
        <taxon>Bacillati</taxon>
        <taxon>Bacillota</taxon>
        <taxon>Clostridia</taxon>
        <taxon>Peptostreptococcales</taxon>
        <taxon>Natronincolaceae</taxon>
        <taxon>Alkaliphilus</taxon>
    </lineage>
</organism>
<comment type="caution">
    <text evidence="3">The sequence shown here is derived from an EMBL/GenBank/DDBJ whole genome shotgun (WGS) entry which is preliminary data.</text>
</comment>
<sequence length="337" mass="38870">MSVNFRRMTEELEEKYLSPFAQLSQNSRGRLREEIECDVRTAYQRDRDRIIHSKSFRALKEKTQVFIVKDDFFRTRLSHTLETSQIARTIARALKINEDLVEAIALGHDLGHTCFGHSGEEVLHKITGDFKHNHQSLRIVDELESDGKGLNLTYEVRDGILNHTGEKLPITLEGKLVKLIDTITYLCHDIQDSISAGILQKENIPNSFIEVLGDTHSKRINTFVMDVIEETSKQLKAGNEVKIYQSNRITDITKQLREFMFKSVYNGDICLKEKEKATFIVKTLFNYFKENPDRMPVEYYQRLQKDSLERAITDCIAGSTDSYAIKLFQQIFVPSPG</sequence>
<protein>
    <submittedName>
        <fullName evidence="3">Deoxyguanosinetriphosphate triphosphohydrolase</fullName>
    </submittedName>
</protein>
<evidence type="ECO:0000256" key="1">
    <source>
        <dbReference type="ARBA" id="ARBA00022801"/>
    </source>
</evidence>
<dbReference type="PANTHER" id="PTHR35795:SF1">
    <property type="entry name" value="BIS(5'-NUCLEOSYL)-TETRAPHOSPHATASE, SYMMETRICAL"/>
    <property type="match status" value="1"/>
</dbReference>
<dbReference type="CDD" id="cd00077">
    <property type="entry name" value="HDc"/>
    <property type="match status" value="1"/>
</dbReference>
<dbReference type="Pfam" id="PF13286">
    <property type="entry name" value="HD_assoc"/>
    <property type="match status" value="1"/>
</dbReference>
<dbReference type="SMART" id="SM00471">
    <property type="entry name" value="HDc"/>
    <property type="match status" value="1"/>
</dbReference>
<evidence type="ECO:0000313" key="3">
    <source>
        <dbReference type="EMBL" id="KAB3538633.1"/>
    </source>
</evidence>
<keyword evidence="4" id="KW-1185">Reference proteome</keyword>
<evidence type="ECO:0000259" key="2">
    <source>
        <dbReference type="PROSITE" id="PS51831"/>
    </source>
</evidence>
<dbReference type="GO" id="GO:0016787">
    <property type="term" value="F:hydrolase activity"/>
    <property type="evidence" value="ECO:0007669"/>
    <property type="project" value="UniProtKB-KW"/>
</dbReference>
<name>A0A6I0FKH7_9FIRM</name>
<dbReference type="Proteomes" id="UP000432715">
    <property type="component" value="Unassembled WGS sequence"/>
</dbReference>
<dbReference type="AlphaFoldDB" id="A0A6I0FKH7"/>
<dbReference type="RefSeq" id="WP_151859861.1">
    <property type="nucleotide sequence ID" value="NZ_WBZC01000004.1"/>
</dbReference>
<keyword evidence="1 3" id="KW-0378">Hydrolase</keyword>
<dbReference type="PANTHER" id="PTHR35795">
    <property type="entry name" value="SLR1885 PROTEIN"/>
    <property type="match status" value="1"/>
</dbReference>
<dbReference type="Pfam" id="PF01966">
    <property type="entry name" value="HD"/>
    <property type="match status" value="1"/>
</dbReference>